<dbReference type="GO" id="GO:0015914">
    <property type="term" value="P:phospholipid transport"/>
    <property type="evidence" value="ECO:0007669"/>
    <property type="project" value="TreeGrafter"/>
</dbReference>
<evidence type="ECO:0000256" key="2">
    <source>
        <dbReference type="ARBA" id="ARBA00022692"/>
    </source>
</evidence>
<dbReference type="Gene3D" id="2.40.160.10">
    <property type="entry name" value="Porin"/>
    <property type="match status" value="1"/>
</dbReference>
<dbReference type="GO" id="GO:0051654">
    <property type="term" value="P:establishment of mitochondrion localization"/>
    <property type="evidence" value="ECO:0007669"/>
    <property type="project" value="TreeGrafter"/>
</dbReference>
<dbReference type="EMBL" id="JANBOJ010000044">
    <property type="protein sequence ID" value="KAJ1724044.1"/>
    <property type="molecule type" value="Genomic_DNA"/>
</dbReference>
<dbReference type="Proteomes" id="UP001149813">
    <property type="component" value="Unassembled WGS sequence"/>
</dbReference>
<reference evidence="6" key="1">
    <citation type="submission" date="2022-07" db="EMBL/GenBank/DDBJ databases">
        <title>Phylogenomic reconstructions and comparative analyses of Kickxellomycotina fungi.</title>
        <authorList>
            <person name="Reynolds N.K."/>
            <person name="Stajich J.E."/>
            <person name="Barry K."/>
            <person name="Grigoriev I.V."/>
            <person name="Crous P."/>
            <person name="Smith M.E."/>
        </authorList>
    </citation>
    <scope>NUCLEOTIDE SEQUENCE</scope>
    <source>
        <strain evidence="6">NBRC 32514</strain>
    </source>
</reference>
<evidence type="ECO:0000256" key="4">
    <source>
        <dbReference type="ARBA" id="ARBA00023128"/>
    </source>
</evidence>
<dbReference type="PANTHER" id="PTHR28035:SF1">
    <property type="entry name" value="MITOCHONDRIAL DISTRIBUTION AND MORPHOLOGY PROTEIN 10"/>
    <property type="match status" value="1"/>
</dbReference>
<protein>
    <submittedName>
        <fullName evidence="6">Mitochondrial distribution and morphology protein 10</fullName>
    </submittedName>
</protein>
<keyword evidence="7" id="KW-1185">Reference proteome</keyword>
<dbReference type="GO" id="GO:1990456">
    <property type="term" value="P:mitochondrion-endoplasmic reticulum membrane tethering"/>
    <property type="evidence" value="ECO:0007669"/>
    <property type="project" value="TreeGrafter"/>
</dbReference>
<dbReference type="AlphaFoldDB" id="A0A9W8CSL6"/>
<keyword evidence="2" id="KW-0812">Transmembrane</keyword>
<evidence type="ECO:0000313" key="6">
    <source>
        <dbReference type="EMBL" id="KAJ1724044.1"/>
    </source>
</evidence>
<organism evidence="6 7">
    <name type="scientific">Coemansia erecta</name>
    <dbReference type="NCBI Taxonomy" id="147472"/>
    <lineage>
        <taxon>Eukaryota</taxon>
        <taxon>Fungi</taxon>
        <taxon>Fungi incertae sedis</taxon>
        <taxon>Zoopagomycota</taxon>
        <taxon>Kickxellomycotina</taxon>
        <taxon>Kickxellomycetes</taxon>
        <taxon>Kickxellales</taxon>
        <taxon>Kickxellaceae</taxon>
        <taxon>Coemansia</taxon>
    </lineage>
</organism>
<dbReference type="GO" id="GO:0032865">
    <property type="term" value="C:ERMES complex"/>
    <property type="evidence" value="ECO:0007669"/>
    <property type="project" value="InterPro"/>
</dbReference>
<dbReference type="GO" id="GO:0045040">
    <property type="term" value="P:protein insertion into mitochondrial outer membrane"/>
    <property type="evidence" value="ECO:0007669"/>
    <property type="project" value="TreeGrafter"/>
</dbReference>
<keyword evidence="1" id="KW-1134">Transmembrane beta strand</keyword>
<accession>A0A9W8CSL6</accession>
<comment type="caution">
    <text evidence="6">The sequence shown here is derived from an EMBL/GenBank/DDBJ whole genome shotgun (WGS) entry which is preliminary data.</text>
</comment>
<gene>
    <name evidence="6" type="primary">MDM10</name>
    <name evidence="6" type="ORF">LPJ53_001681</name>
</gene>
<keyword evidence="5" id="KW-0472">Membrane</keyword>
<dbReference type="GO" id="GO:0070096">
    <property type="term" value="P:mitochondrial outer membrane translocase complex assembly"/>
    <property type="evidence" value="ECO:0007669"/>
    <property type="project" value="TreeGrafter"/>
</dbReference>
<dbReference type="PANTHER" id="PTHR28035">
    <property type="entry name" value="MITOCHONDRIAL DISTRIBUTION AND MORPHOLOGY PROTEIN 10"/>
    <property type="match status" value="1"/>
</dbReference>
<keyword evidence="3" id="KW-1000">Mitochondrion outer membrane</keyword>
<evidence type="ECO:0000256" key="5">
    <source>
        <dbReference type="ARBA" id="ARBA00023136"/>
    </source>
</evidence>
<sequence length="466" mass="51456">MFTAPDYFPFLIRQFHRETRWDEHNSYSTFCKTSQEIIDFSIPHGVSVSAGRSIGSGLSSQLVFSMIPNKASSIGYLAASRSLFTVPPLESRLAVSANTIFNDCDHISETVAPPGVHQPHLVEDLPTVVDYPTKSDVIDGFADKATGPPHSDFAFFRRQQIFDERDSQSLLSSIRSGGWRCNWEIGNSGSRNSDSSSSASRDYMMVAQMYPSMSSITGSYISQRSPTSELTLSGVSIAGAHPDLQLIAQYAVNKRRWSSESILATSGKLIGFRSQYNFGNVEALDRAAYEYYCGSDDDARRVLRDKTHGRFSIGSEVYFGAQDSSGGISVGARYRYDLPLFSELTCVLNPIMGHLSLAWMQQLRPQFCAAARYDFNVFSLNSELAMGVEWQLDQNSIIKAGWSGSQGLRCLVDTRFSNMIFSLGLAFNGDSNTIRLGSGPSDVSATSSGGMKRLVRSFGLQFQWFL</sequence>
<proteinExistence type="predicted"/>
<dbReference type="InterPro" id="IPR023614">
    <property type="entry name" value="Porin_dom_sf"/>
</dbReference>
<dbReference type="OrthoDB" id="2103793at2759"/>
<dbReference type="Pfam" id="PF12519">
    <property type="entry name" value="MDM10"/>
    <property type="match status" value="1"/>
</dbReference>
<keyword evidence="4" id="KW-0496">Mitochondrion</keyword>
<dbReference type="GO" id="GO:0001401">
    <property type="term" value="C:SAM complex"/>
    <property type="evidence" value="ECO:0007669"/>
    <property type="project" value="TreeGrafter"/>
</dbReference>
<name>A0A9W8CSL6_9FUNG</name>
<evidence type="ECO:0000256" key="3">
    <source>
        <dbReference type="ARBA" id="ARBA00022787"/>
    </source>
</evidence>
<evidence type="ECO:0000256" key="1">
    <source>
        <dbReference type="ARBA" id="ARBA00022452"/>
    </source>
</evidence>
<dbReference type="InterPro" id="IPR027539">
    <property type="entry name" value="Mdm10"/>
</dbReference>
<evidence type="ECO:0000313" key="7">
    <source>
        <dbReference type="Proteomes" id="UP001149813"/>
    </source>
</evidence>